<gene>
    <name evidence="3" type="ORF">CYCCA115_LOCUS80</name>
</gene>
<dbReference type="InterPro" id="IPR018376">
    <property type="entry name" value="Enoyl-CoA_hyd/isom_CS"/>
</dbReference>
<dbReference type="Proteomes" id="UP001295423">
    <property type="component" value="Unassembled WGS sequence"/>
</dbReference>
<dbReference type="InterPro" id="IPR001753">
    <property type="entry name" value="Enoyl-CoA_hydra/iso"/>
</dbReference>
<dbReference type="PANTHER" id="PTHR11941">
    <property type="entry name" value="ENOYL-COA HYDRATASE-RELATED"/>
    <property type="match status" value="1"/>
</dbReference>
<dbReference type="AlphaFoldDB" id="A0AAD2C9Z2"/>
<dbReference type="Pfam" id="PF00378">
    <property type="entry name" value="ECH_1"/>
    <property type="match status" value="1"/>
</dbReference>
<dbReference type="InterPro" id="IPR029045">
    <property type="entry name" value="ClpP/crotonase-like_dom_sf"/>
</dbReference>
<proteinExistence type="inferred from homology"/>
<accession>A0AAD2C9Z2</accession>
<evidence type="ECO:0008006" key="5">
    <source>
        <dbReference type="Google" id="ProtNLM"/>
    </source>
</evidence>
<dbReference type="CDD" id="cd06558">
    <property type="entry name" value="crotonase-like"/>
    <property type="match status" value="1"/>
</dbReference>
<dbReference type="GO" id="GO:0004165">
    <property type="term" value="F:delta(3)-delta(2)-enoyl-CoA isomerase activity"/>
    <property type="evidence" value="ECO:0007669"/>
    <property type="project" value="TreeGrafter"/>
</dbReference>
<dbReference type="PROSITE" id="PS00166">
    <property type="entry name" value="ENOYL_COA_HYDRATASE"/>
    <property type="match status" value="1"/>
</dbReference>
<comment type="caution">
    <text evidence="3">The sequence shown here is derived from an EMBL/GenBank/DDBJ whole genome shotgun (WGS) entry which is preliminary data.</text>
</comment>
<dbReference type="EMBL" id="CAKOGP040000001">
    <property type="protein sequence ID" value="CAJ1891799.1"/>
    <property type="molecule type" value="Genomic_DNA"/>
</dbReference>
<dbReference type="SUPFAM" id="SSF52096">
    <property type="entry name" value="ClpP/crotonase"/>
    <property type="match status" value="1"/>
</dbReference>
<evidence type="ECO:0000256" key="1">
    <source>
        <dbReference type="ARBA" id="ARBA00005254"/>
    </source>
</evidence>
<dbReference type="PANTHER" id="PTHR11941:SF75">
    <property type="entry name" value="ENOYL-COA HYDRATASE_ISOMERASE FAMILY PROTEIN"/>
    <property type="match status" value="1"/>
</dbReference>
<keyword evidence="4" id="KW-1185">Reference proteome</keyword>
<dbReference type="GO" id="GO:0006635">
    <property type="term" value="P:fatty acid beta-oxidation"/>
    <property type="evidence" value="ECO:0007669"/>
    <property type="project" value="TreeGrafter"/>
</dbReference>
<evidence type="ECO:0000256" key="2">
    <source>
        <dbReference type="RuleBase" id="RU003707"/>
    </source>
</evidence>
<comment type="similarity">
    <text evidence="1 2">Belongs to the enoyl-CoA hydratase/isomerase family.</text>
</comment>
<evidence type="ECO:0000313" key="3">
    <source>
        <dbReference type="EMBL" id="CAJ1891799.1"/>
    </source>
</evidence>
<sequence>MSTDSFSKDGIHLERETLSGVFTIYMDRKENRFNPSLVKDVGQALKVVEEADHPKALIITGEGKFFSNGLDINWMGKFPEKTPSMIEGVWKLLGRILIMDCRTVAAINGHAFGAGLFMALACDYRIMRTKRGFVNFPEVNLGMRLAKGFSELAKAKCTITTLREGVLTAKRYGSTDAIAAGLVDEECPLEELQMSAEIMAKGGLAENLRLANFNPGTFSQIKIELYTDAYRALTMGTAASPSHSRL</sequence>
<name>A0AAD2C9Z2_9STRA</name>
<dbReference type="GO" id="GO:0005777">
    <property type="term" value="C:peroxisome"/>
    <property type="evidence" value="ECO:0007669"/>
    <property type="project" value="TreeGrafter"/>
</dbReference>
<dbReference type="Gene3D" id="3.90.226.10">
    <property type="entry name" value="2-enoyl-CoA Hydratase, Chain A, domain 1"/>
    <property type="match status" value="1"/>
</dbReference>
<reference evidence="3" key="1">
    <citation type="submission" date="2023-08" db="EMBL/GenBank/DDBJ databases">
        <authorList>
            <person name="Audoor S."/>
            <person name="Bilcke G."/>
        </authorList>
    </citation>
    <scope>NUCLEOTIDE SEQUENCE</scope>
</reference>
<protein>
    <recommendedName>
        <fullName evidence="5">Enoyl-CoA hydratase/isomerase family protein</fullName>
    </recommendedName>
</protein>
<evidence type="ECO:0000313" key="4">
    <source>
        <dbReference type="Proteomes" id="UP001295423"/>
    </source>
</evidence>
<organism evidence="3 4">
    <name type="scientific">Cylindrotheca closterium</name>
    <dbReference type="NCBI Taxonomy" id="2856"/>
    <lineage>
        <taxon>Eukaryota</taxon>
        <taxon>Sar</taxon>
        <taxon>Stramenopiles</taxon>
        <taxon>Ochrophyta</taxon>
        <taxon>Bacillariophyta</taxon>
        <taxon>Bacillariophyceae</taxon>
        <taxon>Bacillariophycidae</taxon>
        <taxon>Bacillariales</taxon>
        <taxon>Bacillariaceae</taxon>
        <taxon>Cylindrotheca</taxon>
    </lineage>
</organism>